<dbReference type="eggNOG" id="COG1993">
    <property type="taxonomic scope" value="Bacteria"/>
</dbReference>
<dbReference type="KEGG" id="plt:Plut_2039"/>
<organism evidence="2 3">
    <name type="scientific">Chlorobium luteolum (strain DSM 273 / BCRC 81028 / 2530)</name>
    <name type="common">Pelodictyon luteolum</name>
    <dbReference type="NCBI Taxonomy" id="319225"/>
    <lineage>
        <taxon>Bacteria</taxon>
        <taxon>Pseudomonadati</taxon>
        <taxon>Chlorobiota</taxon>
        <taxon>Chlorobiia</taxon>
        <taxon>Chlorobiales</taxon>
        <taxon>Chlorobiaceae</taxon>
        <taxon>Chlorobium/Pelodictyon group</taxon>
        <taxon>Pelodictyon</taxon>
    </lineage>
</organism>
<dbReference type="Pfam" id="PF02641">
    <property type="entry name" value="DUF190"/>
    <property type="match status" value="1"/>
</dbReference>
<dbReference type="InterPro" id="IPR011322">
    <property type="entry name" value="N-reg_PII-like_a/b"/>
</dbReference>
<protein>
    <submittedName>
        <fullName evidence="2">Uncharacterized protein</fullName>
    </submittedName>
</protein>
<dbReference type="AlphaFoldDB" id="Q3B1A0"/>
<gene>
    <name evidence="2" type="ordered locus">Plut_2039</name>
</gene>
<dbReference type="PANTHER" id="PTHR35983:SF1">
    <property type="entry name" value="UPF0166 PROTEIN TM_0021"/>
    <property type="match status" value="1"/>
</dbReference>
<reference evidence="3" key="1">
    <citation type="submission" date="2005-08" db="EMBL/GenBank/DDBJ databases">
        <title>Complete sequence of Pelodictyon luteolum DSM 273.</title>
        <authorList>
            <consortium name="US DOE Joint Genome Institute"/>
            <person name="Copeland A."/>
            <person name="Lucas S."/>
            <person name="Lapidus A."/>
            <person name="Barry K."/>
            <person name="Detter J.C."/>
            <person name="Glavina T."/>
            <person name="Hammon N."/>
            <person name="Israni S."/>
            <person name="Pitluck S."/>
            <person name="Bryant D."/>
            <person name="Schmutz J."/>
            <person name="Larimer F."/>
            <person name="Land M."/>
            <person name="Kyrpides N."/>
            <person name="Ivanova N."/>
            <person name="Richardson P."/>
        </authorList>
    </citation>
    <scope>NUCLEOTIDE SEQUENCE [LARGE SCALE GENOMIC DNA]</scope>
    <source>
        <strain evidence="3">DSM 273 / BCRC 81028 / 2530</strain>
    </source>
</reference>
<comment type="similarity">
    <text evidence="1">Belongs to the UPF0166 family.</text>
</comment>
<name>Q3B1A0_CHLL3</name>
<dbReference type="RefSeq" id="WP_011358751.1">
    <property type="nucleotide sequence ID" value="NC_007512.1"/>
</dbReference>
<evidence type="ECO:0000313" key="3">
    <source>
        <dbReference type="Proteomes" id="UP000002709"/>
    </source>
</evidence>
<proteinExistence type="inferred from homology"/>
<dbReference type="Proteomes" id="UP000002709">
    <property type="component" value="Chromosome"/>
</dbReference>
<evidence type="ECO:0000313" key="2">
    <source>
        <dbReference type="EMBL" id="ABB24881.1"/>
    </source>
</evidence>
<dbReference type="PANTHER" id="PTHR35983">
    <property type="entry name" value="UPF0166 PROTEIN TM_0021"/>
    <property type="match status" value="1"/>
</dbReference>
<evidence type="ECO:0000256" key="1">
    <source>
        <dbReference type="ARBA" id="ARBA00010554"/>
    </source>
</evidence>
<dbReference type="HOGENOM" id="CLU_146749_0_0_10"/>
<dbReference type="InterPro" id="IPR003793">
    <property type="entry name" value="UPF0166"/>
</dbReference>
<sequence>MMEFRNSEMLRIFLGEQVRLGHRPLYEEVVREARLQGMAGATVLKGVLSFGHDMEIHTSKIMELAEDLPMVVEICDTPQKIDTFLPVLEQMVRDSGGRIMVSREAVRSSIIG</sequence>
<dbReference type="EMBL" id="CP000096">
    <property type="protein sequence ID" value="ABB24881.1"/>
    <property type="molecule type" value="Genomic_DNA"/>
</dbReference>
<dbReference type="Gene3D" id="3.30.70.120">
    <property type="match status" value="1"/>
</dbReference>
<dbReference type="InterPro" id="IPR015867">
    <property type="entry name" value="N-reg_PII/ATP_PRibTrfase_C"/>
</dbReference>
<dbReference type="SUPFAM" id="SSF54913">
    <property type="entry name" value="GlnB-like"/>
    <property type="match status" value="1"/>
</dbReference>
<keyword evidence="3" id="KW-1185">Reference proteome</keyword>
<accession>Q3B1A0</accession>
<dbReference type="STRING" id="319225.Plut_2039"/>